<evidence type="ECO:0000313" key="2">
    <source>
        <dbReference type="EMBL" id="NEX61262.1"/>
    </source>
</evidence>
<accession>A0A6B3SS38</accession>
<dbReference type="AlphaFoldDB" id="A0A6B3SS38"/>
<feature type="region of interest" description="Disordered" evidence="1">
    <location>
        <begin position="1"/>
        <end position="20"/>
    </location>
</feature>
<dbReference type="PANTHER" id="PTHR43019:SF23">
    <property type="entry name" value="PROTEASE DO-LIKE 5, CHLOROPLASTIC"/>
    <property type="match status" value="1"/>
</dbReference>
<evidence type="ECO:0000256" key="1">
    <source>
        <dbReference type="SAM" id="MobiDB-lite"/>
    </source>
</evidence>
<dbReference type="RefSeq" id="WP_163962294.1">
    <property type="nucleotide sequence ID" value="NZ_JAAIVB010000035.1"/>
</dbReference>
<dbReference type="InterPro" id="IPR001940">
    <property type="entry name" value="Peptidase_S1C"/>
</dbReference>
<proteinExistence type="predicted"/>
<dbReference type="GO" id="GO:0006508">
    <property type="term" value="P:proteolysis"/>
    <property type="evidence" value="ECO:0007669"/>
    <property type="project" value="InterPro"/>
</dbReference>
<dbReference type="EMBL" id="JAAIVB010000035">
    <property type="protein sequence ID" value="NEX61262.1"/>
    <property type="molecule type" value="Genomic_DNA"/>
</dbReference>
<dbReference type="InterPro" id="IPR009003">
    <property type="entry name" value="Peptidase_S1_PA"/>
</dbReference>
<name>A0A6B3SS38_9BURK</name>
<dbReference type="Gene3D" id="2.40.10.10">
    <property type="entry name" value="Trypsin-like serine proteases"/>
    <property type="match status" value="2"/>
</dbReference>
<evidence type="ECO:0000313" key="3">
    <source>
        <dbReference type="Proteomes" id="UP000482155"/>
    </source>
</evidence>
<dbReference type="InterPro" id="IPR043504">
    <property type="entry name" value="Peptidase_S1_PA_chymotrypsin"/>
</dbReference>
<reference evidence="2 3" key="1">
    <citation type="submission" date="2020-02" db="EMBL/GenBank/DDBJ databases">
        <authorList>
            <person name="Kim M.K."/>
        </authorList>
    </citation>
    <scope>NUCLEOTIDE SEQUENCE [LARGE SCALE GENOMIC DNA]</scope>
    <source>
        <strain evidence="2 3">17J57-3</strain>
    </source>
</reference>
<sequence length="375" mass="40758">MLRNPITSPAGEADASSPASSKPFTAIVRIVAAVAMPIATLLPLHAKAENYRIYAPGEIYNEVDRAIDLDGMLKKGERIMYRTRYMDKFRGIEVREVIVADCSLRKRGQLLRGDDPDTLPLYSTFPGTKYGKELDIACGEAFAGRADYAFWLRPQAPGAGQRPGDRPSSRTPKYGSGFVVGTNYVVTNYHVAGECNLLYVHHENEKVEAVMARSSKALDLAVVRISGLSGMAEPGIRSKAMLGEDVIAAGHPLSNLLAKDLVVTFGQVNALAGLENDQASFQISAQVHSGNSGGPLLDRSGNIVSVVAYKLNSAKAEPYIGDFAQNINFAIKPEVLREFLESAKVYYRKAEPEGKMDGVAIAERARRYTVKVECV</sequence>
<organism evidence="2 3">
    <name type="scientific">Noviherbaspirillum galbum</name>
    <dbReference type="NCBI Taxonomy" id="2709383"/>
    <lineage>
        <taxon>Bacteria</taxon>
        <taxon>Pseudomonadati</taxon>
        <taxon>Pseudomonadota</taxon>
        <taxon>Betaproteobacteria</taxon>
        <taxon>Burkholderiales</taxon>
        <taxon>Oxalobacteraceae</taxon>
        <taxon>Noviherbaspirillum</taxon>
    </lineage>
</organism>
<gene>
    <name evidence="2" type="ORF">G3574_09240</name>
</gene>
<dbReference type="GO" id="GO:0004252">
    <property type="term" value="F:serine-type endopeptidase activity"/>
    <property type="evidence" value="ECO:0007669"/>
    <property type="project" value="InterPro"/>
</dbReference>
<dbReference type="PRINTS" id="PR00834">
    <property type="entry name" value="PROTEASES2C"/>
</dbReference>
<keyword evidence="3" id="KW-1185">Reference proteome</keyword>
<dbReference type="SUPFAM" id="SSF50494">
    <property type="entry name" value="Trypsin-like serine proteases"/>
    <property type="match status" value="1"/>
</dbReference>
<dbReference type="Pfam" id="PF13365">
    <property type="entry name" value="Trypsin_2"/>
    <property type="match status" value="1"/>
</dbReference>
<comment type="caution">
    <text evidence="2">The sequence shown here is derived from an EMBL/GenBank/DDBJ whole genome shotgun (WGS) entry which is preliminary data.</text>
</comment>
<dbReference type="PANTHER" id="PTHR43019">
    <property type="entry name" value="SERINE ENDOPROTEASE DEGS"/>
    <property type="match status" value="1"/>
</dbReference>
<dbReference type="Proteomes" id="UP000482155">
    <property type="component" value="Unassembled WGS sequence"/>
</dbReference>
<protein>
    <submittedName>
        <fullName evidence="2">Trypsin-like peptidase domain-containing protein</fullName>
    </submittedName>
</protein>